<evidence type="ECO:0000313" key="4">
    <source>
        <dbReference type="EMBL" id="CAF4819035.1"/>
    </source>
</evidence>
<proteinExistence type="predicted"/>
<name>A0A817SDV7_9BILA</name>
<dbReference type="EMBL" id="CAJOBQ010000397">
    <property type="protein sequence ID" value="CAF4346095.1"/>
    <property type="molecule type" value="Genomic_DNA"/>
</dbReference>
<comment type="caution">
    <text evidence="1">The sequence shown here is derived from an EMBL/GenBank/DDBJ whole genome shotgun (WGS) entry which is preliminary data.</text>
</comment>
<dbReference type="AlphaFoldDB" id="A0A817SDV7"/>
<dbReference type="Proteomes" id="UP000663869">
    <property type="component" value="Unassembled WGS sequence"/>
</dbReference>
<evidence type="ECO:0000313" key="1">
    <source>
        <dbReference type="EMBL" id="CAF3299703.1"/>
    </source>
</evidence>
<evidence type="ECO:0000313" key="2">
    <source>
        <dbReference type="EMBL" id="CAF3312357.1"/>
    </source>
</evidence>
<gene>
    <name evidence="2" type="ORF">FME351_LOCUS528</name>
    <name evidence="1" type="ORF">GRG538_LOCUS451</name>
    <name evidence="4" type="ORF">QYT958_LOCUS24942</name>
    <name evidence="3" type="ORF">TSG867_LOCUS9214</name>
</gene>
<organism evidence="1 5">
    <name type="scientific">Rotaria socialis</name>
    <dbReference type="NCBI Taxonomy" id="392032"/>
    <lineage>
        <taxon>Eukaryota</taxon>
        <taxon>Metazoa</taxon>
        <taxon>Spiralia</taxon>
        <taxon>Gnathifera</taxon>
        <taxon>Rotifera</taxon>
        <taxon>Eurotatoria</taxon>
        <taxon>Bdelloidea</taxon>
        <taxon>Philodinida</taxon>
        <taxon>Philodinidae</taxon>
        <taxon>Rotaria</taxon>
    </lineage>
</organism>
<accession>A0A817SDV7</accession>
<dbReference type="Proteomes" id="UP000663862">
    <property type="component" value="Unassembled WGS sequence"/>
</dbReference>
<dbReference type="EMBL" id="CAJOBR010005473">
    <property type="protein sequence ID" value="CAF4819035.1"/>
    <property type="molecule type" value="Genomic_DNA"/>
</dbReference>
<evidence type="ECO:0000313" key="5">
    <source>
        <dbReference type="Proteomes" id="UP000663872"/>
    </source>
</evidence>
<dbReference type="Proteomes" id="UP000663848">
    <property type="component" value="Unassembled WGS sequence"/>
</dbReference>
<dbReference type="Proteomes" id="UP000663872">
    <property type="component" value="Unassembled WGS sequence"/>
</dbReference>
<reference evidence="1" key="1">
    <citation type="submission" date="2021-02" db="EMBL/GenBank/DDBJ databases">
        <authorList>
            <person name="Nowell W R."/>
        </authorList>
    </citation>
    <scope>NUCLEOTIDE SEQUENCE</scope>
</reference>
<dbReference type="EMBL" id="CAJNYT010000011">
    <property type="protein sequence ID" value="CAF3299703.1"/>
    <property type="molecule type" value="Genomic_DNA"/>
</dbReference>
<evidence type="ECO:0000313" key="3">
    <source>
        <dbReference type="EMBL" id="CAF4346095.1"/>
    </source>
</evidence>
<sequence length="224" mass="26119">MSMLIKGFKYIIPCQSRFSKTSTDNIVKQKYMSISRTIQRYLDDHGVVAQELDDKEAFLALNHLLHELQSTLLPCKFKIRSRHERNIVKSIRQILSTRSDVIMRRTEKSKVLFLGNALEFSNKALEYMIKTEAYQELIHDDCPLHDILNAVTSLLIYLLKHRTINQCQHKRMNPKRDTLELAHLYFIPKPHKPDCSLRPIVAANHAPTTMMSQYLNDLLAPIYL</sequence>
<dbReference type="EMBL" id="CAJNYU010000011">
    <property type="protein sequence ID" value="CAF3312357.1"/>
    <property type="molecule type" value="Genomic_DNA"/>
</dbReference>
<protein>
    <submittedName>
        <fullName evidence="1">Uncharacterized protein</fullName>
    </submittedName>
</protein>